<accession>A0AAN8V2W2</accession>
<evidence type="ECO:0000256" key="2">
    <source>
        <dbReference type="PROSITE-ProRule" id="PRU00723"/>
    </source>
</evidence>
<keyword evidence="2" id="KW-0863">Zinc-finger</keyword>
<evidence type="ECO:0000313" key="5">
    <source>
        <dbReference type="EMBL" id="KAK6922626.1"/>
    </source>
</evidence>
<name>A0AAN8V2W2_9MAGN</name>
<dbReference type="EMBL" id="JBAMMX010000018">
    <property type="protein sequence ID" value="KAK6922626.1"/>
    <property type="molecule type" value="Genomic_DNA"/>
</dbReference>
<evidence type="ECO:0000256" key="3">
    <source>
        <dbReference type="SAM" id="MobiDB-lite"/>
    </source>
</evidence>
<feature type="region of interest" description="Disordered" evidence="3">
    <location>
        <begin position="439"/>
        <end position="472"/>
    </location>
</feature>
<sequence>MKRLNRVSWAPGATLCQVRLFSSEEIPAQAAYKAQDCPKGKGSCKDSNCIDLTVHPPAQKGSNNVKHLKKELPLIPQIKWKCPPKFILDSNWCVATGEEGEEAKVQKQREMGVPEAIYLQHSAIPPSPYVSWDLEESHYDDHCTRLIPITPIEEELAGSLSAQAVPTSPISSQNMAISPDLTASELPTVPQLKSPAALEEMLLDAGFDVDVGAAAAIALTTLSEIKEKGSFIDINMLVEILRNPKMHEKLSEELGGPLKTGSSSSSSAESHKGLALKPSTFEGTILASSPQPAPDPLTTPSSVMVSSPAPSINAGTVPVSGPKLVTAPHPSPSSECSKVVSMRPSADSKTEQNSHLGIVNPFPLSATLESCTGVSRRPSADAGNGQKRMRTSFPFLSIEPPYTVPSPRPFPKVGVEETSGMKPATTLVPLSCSRQHKVLLPRPSCGGETAPSPRSRQAALTPSLTSPPPGLVLSPRLMKGKLPVANRVLPPDTAPMRSFPSLEAPAVKDANYLRNLVRQHGGTHLDSSGPRHLGAKTGKPCAFINGPQGCRNGPYCPNQHILNFQRQNGANMDASCGKVMRPRREVPGGHKWLH</sequence>
<feature type="zinc finger region" description="C3H1-type" evidence="2">
    <location>
        <begin position="535"/>
        <end position="563"/>
    </location>
</feature>
<dbReference type="InterPro" id="IPR000571">
    <property type="entry name" value="Znf_CCCH"/>
</dbReference>
<proteinExistence type="predicted"/>
<feature type="domain" description="C3H1-type" evidence="4">
    <location>
        <begin position="535"/>
        <end position="563"/>
    </location>
</feature>
<dbReference type="GO" id="GO:0003677">
    <property type="term" value="F:DNA binding"/>
    <property type="evidence" value="ECO:0007669"/>
    <property type="project" value="UniProtKB-KW"/>
</dbReference>
<evidence type="ECO:0000256" key="1">
    <source>
        <dbReference type="ARBA" id="ARBA00023125"/>
    </source>
</evidence>
<dbReference type="PROSITE" id="PS50103">
    <property type="entry name" value="ZF_C3H1"/>
    <property type="match status" value="1"/>
</dbReference>
<keyword evidence="2" id="KW-0862">Zinc</keyword>
<gene>
    <name evidence="5" type="ORF">RJ641_010930</name>
</gene>
<keyword evidence="2" id="KW-0479">Metal-binding</keyword>
<feature type="region of interest" description="Disordered" evidence="3">
    <location>
        <begin position="253"/>
        <end position="306"/>
    </location>
</feature>
<dbReference type="Proteomes" id="UP001370490">
    <property type="component" value="Unassembled WGS sequence"/>
</dbReference>
<comment type="caution">
    <text evidence="5">The sequence shown here is derived from an EMBL/GenBank/DDBJ whole genome shotgun (WGS) entry which is preliminary data.</text>
</comment>
<evidence type="ECO:0000313" key="6">
    <source>
        <dbReference type="Proteomes" id="UP001370490"/>
    </source>
</evidence>
<dbReference type="PANTHER" id="PTHR33400:SF9">
    <property type="entry name" value="C3H1-TYPE DOMAIN-CONTAINING PROTEIN"/>
    <property type="match status" value="1"/>
</dbReference>
<keyword evidence="1" id="KW-0238">DNA-binding</keyword>
<dbReference type="AlphaFoldDB" id="A0AAN8V2W2"/>
<organism evidence="5 6">
    <name type="scientific">Dillenia turbinata</name>
    <dbReference type="NCBI Taxonomy" id="194707"/>
    <lineage>
        <taxon>Eukaryota</taxon>
        <taxon>Viridiplantae</taxon>
        <taxon>Streptophyta</taxon>
        <taxon>Embryophyta</taxon>
        <taxon>Tracheophyta</taxon>
        <taxon>Spermatophyta</taxon>
        <taxon>Magnoliopsida</taxon>
        <taxon>eudicotyledons</taxon>
        <taxon>Gunneridae</taxon>
        <taxon>Pentapetalae</taxon>
        <taxon>Dilleniales</taxon>
        <taxon>Dilleniaceae</taxon>
        <taxon>Dillenia</taxon>
    </lineage>
</organism>
<reference evidence="5 6" key="1">
    <citation type="submission" date="2023-12" db="EMBL/GenBank/DDBJ databases">
        <title>A high-quality genome assembly for Dillenia turbinata (Dilleniales).</title>
        <authorList>
            <person name="Chanderbali A."/>
        </authorList>
    </citation>
    <scope>NUCLEOTIDE SEQUENCE [LARGE SCALE GENOMIC DNA]</scope>
    <source>
        <strain evidence="5">LSX21</strain>
        <tissue evidence="5">Leaf</tissue>
    </source>
</reference>
<dbReference type="GO" id="GO:0008270">
    <property type="term" value="F:zinc ion binding"/>
    <property type="evidence" value="ECO:0007669"/>
    <property type="project" value="UniProtKB-KW"/>
</dbReference>
<protein>
    <recommendedName>
        <fullName evidence="4">C3H1-type domain-containing protein</fullName>
    </recommendedName>
</protein>
<keyword evidence="6" id="KW-1185">Reference proteome</keyword>
<dbReference type="PANTHER" id="PTHR33400">
    <property type="entry name" value="ZINC FINGER CCCH DOMAIN-CONTAINING PROTEIN 6-RELATED"/>
    <property type="match status" value="1"/>
</dbReference>
<evidence type="ECO:0000259" key="4">
    <source>
        <dbReference type="PROSITE" id="PS50103"/>
    </source>
</evidence>